<accession>A0A1I8B8F0</accession>
<evidence type="ECO:0000313" key="2">
    <source>
        <dbReference type="Proteomes" id="UP000095281"/>
    </source>
</evidence>
<feature type="compositionally biased region" description="Low complexity" evidence="1">
    <location>
        <begin position="1"/>
        <end position="36"/>
    </location>
</feature>
<sequence length="212" mass="23737">VTHEPTTTINTTKSNITSIEQNNSKQSSGPSFSSKLKLFEHLQTTNNSVSPNNNTSISQRPSGIPLKKPLVSAQEMERLRETSFESKDKKVLENDFSLHEEDEEEHMNSVEQLDSLFNDSRSDQPSVIRTKKAEIRAERSSPLMGNGTTDQQRSDTPQSRASSSLSQRAAEIEKRREWRQARLQSMDVESRRTGDLVKIIANATTSEATAST</sequence>
<feature type="compositionally biased region" description="Polar residues" evidence="1">
    <location>
        <begin position="146"/>
        <end position="157"/>
    </location>
</feature>
<dbReference type="AlphaFoldDB" id="A0A1I8B8F0"/>
<proteinExistence type="predicted"/>
<protein>
    <submittedName>
        <fullName evidence="3">Uncharacterized protein</fullName>
    </submittedName>
</protein>
<reference evidence="3" key="1">
    <citation type="submission" date="2016-11" db="UniProtKB">
        <authorList>
            <consortium name="WormBaseParasite"/>
        </authorList>
    </citation>
    <scope>IDENTIFICATION</scope>
</reference>
<feature type="region of interest" description="Disordered" evidence="1">
    <location>
        <begin position="115"/>
        <end position="175"/>
    </location>
</feature>
<dbReference type="Proteomes" id="UP000095281">
    <property type="component" value="Unplaced"/>
</dbReference>
<organism evidence="2 3">
    <name type="scientific">Meloidogyne hapla</name>
    <name type="common">Root-knot nematode worm</name>
    <dbReference type="NCBI Taxonomy" id="6305"/>
    <lineage>
        <taxon>Eukaryota</taxon>
        <taxon>Metazoa</taxon>
        <taxon>Ecdysozoa</taxon>
        <taxon>Nematoda</taxon>
        <taxon>Chromadorea</taxon>
        <taxon>Rhabditida</taxon>
        <taxon>Tylenchina</taxon>
        <taxon>Tylenchomorpha</taxon>
        <taxon>Tylenchoidea</taxon>
        <taxon>Meloidogynidae</taxon>
        <taxon>Meloidogyninae</taxon>
        <taxon>Meloidogyne</taxon>
    </lineage>
</organism>
<feature type="region of interest" description="Disordered" evidence="1">
    <location>
        <begin position="1"/>
        <end position="67"/>
    </location>
</feature>
<name>A0A1I8B8F0_MELHA</name>
<feature type="compositionally biased region" description="Low complexity" evidence="1">
    <location>
        <begin position="158"/>
        <end position="169"/>
    </location>
</feature>
<evidence type="ECO:0000313" key="3">
    <source>
        <dbReference type="WBParaSite" id="MhA1_Contig1619.frz3.gene4"/>
    </source>
</evidence>
<feature type="compositionally biased region" description="Low complexity" evidence="1">
    <location>
        <begin position="44"/>
        <end position="56"/>
    </location>
</feature>
<keyword evidence="2" id="KW-1185">Reference proteome</keyword>
<feature type="compositionally biased region" description="Polar residues" evidence="1">
    <location>
        <begin position="115"/>
        <end position="127"/>
    </location>
</feature>
<evidence type="ECO:0000256" key="1">
    <source>
        <dbReference type="SAM" id="MobiDB-lite"/>
    </source>
</evidence>
<dbReference type="WBParaSite" id="MhA1_Contig1619.frz3.gene4">
    <property type="protein sequence ID" value="MhA1_Contig1619.frz3.gene4"/>
    <property type="gene ID" value="MhA1_Contig1619.frz3.gene4"/>
</dbReference>